<dbReference type="EMBL" id="DS547095">
    <property type="protein sequence ID" value="EDR11664.1"/>
    <property type="molecule type" value="Genomic_DNA"/>
</dbReference>
<dbReference type="RefSeq" id="XP_001877561.1">
    <property type="nucleotide sequence ID" value="XM_001877526.1"/>
</dbReference>
<dbReference type="KEGG" id="lbc:LACBIDRAFT_314112"/>
<organism evidence="2">
    <name type="scientific">Laccaria bicolor (strain S238N-H82 / ATCC MYA-4686)</name>
    <name type="common">Bicoloured deceiver</name>
    <name type="synonym">Laccaria laccata var. bicolor</name>
    <dbReference type="NCBI Taxonomy" id="486041"/>
    <lineage>
        <taxon>Eukaryota</taxon>
        <taxon>Fungi</taxon>
        <taxon>Dikarya</taxon>
        <taxon>Basidiomycota</taxon>
        <taxon>Agaricomycotina</taxon>
        <taxon>Agaricomycetes</taxon>
        <taxon>Agaricomycetidae</taxon>
        <taxon>Agaricales</taxon>
        <taxon>Agaricineae</taxon>
        <taxon>Hydnangiaceae</taxon>
        <taxon>Laccaria</taxon>
    </lineage>
</organism>
<dbReference type="GeneID" id="6073054"/>
<sequence length="74" mass="8042">MSIPGLWKLLSGIRKDQSLTELAVCEGFEIQQHSSGVLIVGIDASPWMYAVQASMDHAWRKGASRAALGKNSEL</sequence>
<dbReference type="Gene3D" id="3.40.50.1010">
    <property type="entry name" value="5'-nuclease"/>
    <property type="match status" value="1"/>
</dbReference>
<gene>
    <name evidence="1" type="ORF">LACBIDRAFT_314112</name>
</gene>
<evidence type="ECO:0000313" key="1">
    <source>
        <dbReference type="EMBL" id="EDR11664.1"/>
    </source>
</evidence>
<dbReference type="HOGENOM" id="CLU_2688227_0_0_1"/>
<reference evidence="1 2" key="1">
    <citation type="journal article" date="2008" name="Nature">
        <title>The genome of Laccaria bicolor provides insights into mycorrhizal symbiosis.</title>
        <authorList>
            <person name="Martin F."/>
            <person name="Aerts A."/>
            <person name="Ahren D."/>
            <person name="Brun A."/>
            <person name="Danchin E.G.J."/>
            <person name="Duchaussoy F."/>
            <person name="Gibon J."/>
            <person name="Kohler A."/>
            <person name="Lindquist E."/>
            <person name="Pereda V."/>
            <person name="Salamov A."/>
            <person name="Shapiro H.J."/>
            <person name="Wuyts J."/>
            <person name="Blaudez D."/>
            <person name="Buee M."/>
            <person name="Brokstein P."/>
            <person name="Canbaeck B."/>
            <person name="Cohen D."/>
            <person name="Courty P.E."/>
            <person name="Coutinho P.M."/>
            <person name="Delaruelle C."/>
            <person name="Detter J.C."/>
            <person name="Deveau A."/>
            <person name="DiFazio S."/>
            <person name="Duplessis S."/>
            <person name="Fraissinet-Tachet L."/>
            <person name="Lucic E."/>
            <person name="Frey-Klett P."/>
            <person name="Fourrey C."/>
            <person name="Feussner I."/>
            <person name="Gay G."/>
            <person name="Grimwood J."/>
            <person name="Hoegger P.J."/>
            <person name="Jain P."/>
            <person name="Kilaru S."/>
            <person name="Labbe J."/>
            <person name="Lin Y.C."/>
            <person name="Legue V."/>
            <person name="Le Tacon F."/>
            <person name="Marmeisse R."/>
            <person name="Melayah D."/>
            <person name="Montanini B."/>
            <person name="Muratet M."/>
            <person name="Nehls U."/>
            <person name="Niculita-Hirzel H."/>
            <person name="Oudot-Le Secq M.P."/>
            <person name="Peter M."/>
            <person name="Quesneville H."/>
            <person name="Rajashekar B."/>
            <person name="Reich M."/>
            <person name="Rouhier N."/>
            <person name="Schmutz J."/>
            <person name="Yin T."/>
            <person name="Chalot M."/>
            <person name="Henrissat B."/>
            <person name="Kuees U."/>
            <person name="Lucas S."/>
            <person name="Van de Peer Y."/>
            <person name="Podila G.K."/>
            <person name="Polle A."/>
            <person name="Pukkila P.J."/>
            <person name="Richardson P.M."/>
            <person name="Rouze P."/>
            <person name="Sanders I.R."/>
            <person name="Stajich J.E."/>
            <person name="Tunlid A."/>
            <person name="Tuskan G."/>
            <person name="Grigoriev I.V."/>
        </authorList>
    </citation>
    <scope>NUCLEOTIDE SEQUENCE [LARGE SCALE GENOMIC DNA]</scope>
    <source>
        <strain evidence="2">S238N-H82 / ATCC MYA-4686</strain>
    </source>
</reference>
<accession>B0D1M0</accession>
<protein>
    <submittedName>
        <fullName evidence="1">Predicted protein</fullName>
    </submittedName>
</protein>
<dbReference type="Proteomes" id="UP000001194">
    <property type="component" value="Unassembled WGS sequence"/>
</dbReference>
<keyword evidence="2" id="KW-1185">Reference proteome</keyword>
<evidence type="ECO:0000313" key="2">
    <source>
        <dbReference type="Proteomes" id="UP000001194"/>
    </source>
</evidence>
<name>B0D1M0_LACBS</name>
<dbReference type="InParanoid" id="B0D1M0"/>
<dbReference type="AlphaFoldDB" id="B0D1M0"/>
<proteinExistence type="predicted"/>
<dbReference type="OrthoDB" id="2148513at2759"/>